<dbReference type="InterPro" id="IPR036271">
    <property type="entry name" value="Tet_transcr_reg_TetR-rel_C_sf"/>
</dbReference>
<dbReference type="PANTHER" id="PTHR30055">
    <property type="entry name" value="HTH-TYPE TRANSCRIPTIONAL REGULATOR RUTR"/>
    <property type="match status" value="1"/>
</dbReference>
<reference evidence="6 7" key="1">
    <citation type="journal article" date="2019" name="Int. J. Syst. Evol. Microbiol.">
        <title>The Global Catalogue of Microorganisms (GCM) 10K type strain sequencing project: providing services to taxonomists for standard genome sequencing and annotation.</title>
        <authorList>
            <consortium name="The Broad Institute Genomics Platform"/>
            <consortium name="The Broad Institute Genome Sequencing Center for Infectious Disease"/>
            <person name="Wu L."/>
            <person name="Ma J."/>
        </authorList>
    </citation>
    <scope>NUCLEOTIDE SEQUENCE [LARGE SCALE GENOMIC DNA]</scope>
    <source>
        <strain evidence="6 7">JCM 16117</strain>
    </source>
</reference>
<evidence type="ECO:0000256" key="1">
    <source>
        <dbReference type="ARBA" id="ARBA00023015"/>
    </source>
</evidence>
<dbReference type="Pfam" id="PF00440">
    <property type="entry name" value="TetR_N"/>
    <property type="match status" value="1"/>
</dbReference>
<dbReference type="SUPFAM" id="SSF48498">
    <property type="entry name" value="Tetracyclin repressor-like, C-terminal domain"/>
    <property type="match status" value="1"/>
</dbReference>
<sequence length="167" mass="18525">MAATREVVAEHGAGVAIDVILRKASLGRGTFYRHFQDRNALFVALYDEALDRLTAVGQDLPPEQRLVAIIRAAAPMQKEVFPFASALNRTAPEHVLREIDRRFGQIIREPLSAAKRAGLVRPDLDADDIITLLTMIGGASVFRPDADEPRHRGKALRFVLESIVRHP</sequence>
<evidence type="ECO:0000256" key="4">
    <source>
        <dbReference type="PROSITE-ProRule" id="PRU00335"/>
    </source>
</evidence>
<dbReference type="InterPro" id="IPR001647">
    <property type="entry name" value="HTH_TetR"/>
</dbReference>
<evidence type="ECO:0000256" key="2">
    <source>
        <dbReference type="ARBA" id="ARBA00023125"/>
    </source>
</evidence>
<dbReference type="InterPro" id="IPR009057">
    <property type="entry name" value="Homeodomain-like_sf"/>
</dbReference>
<keyword evidence="2 4" id="KW-0238">DNA-binding</keyword>
<evidence type="ECO:0000313" key="6">
    <source>
        <dbReference type="EMBL" id="GAA2246529.1"/>
    </source>
</evidence>
<keyword evidence="3" id="KW-0804">Transcription</keyword>
<dbReference type="InterPro" id="IPR050109">
    <property type="entry name" value="HTH-type_TetR-like_transc_reg"/>
</dbReference>
<evidence type="ECO:0000256" key="3">
    <source>
        <dbReference type="ARBA" id="ARBA00023163"/>
    </source>
</evidence>
<dbReference type="InterPro" id="IPR049445">
    <property type="entry name" value="TetR_SbtR-like_C"/>
</dbReference>
<protein>
    <recommendedName>
        <fullName evidence="5">HTH tetR-type domain-containing protein</fullName>
    </recommendedName>
</protein>
<feature type="domain" description="HTH tetR-type" evidence="5">
    <location>
        <begin position="1"/>
        <end position="53"/>
    </location>
</feature>
<organism evidence="6 7">
    <name type="scientific">Herbiconiux moechotypicola</name>
    <dbReference type="NCBI Taxonomy" id="637393"/>
    <lineage>
        <taxon>Bacteria</taxon>
        <taxon>Bacillati</taxon>
        <taxon>Actinomycetota</taxon>
        <taxon>Actinomycetes</taxon>
        <taxon>Micrococcales</taxon>
        <taxon>Microbacteriaceae</taxon>
        <taxon>Herbiconiux</taxon>
    </lineage>
</organism>
<keyword evidence="1" id="KW-0805">Transcription regulation</keyword>
<dbReference type="PROSITE" id="PS50977">
    <property type="entry name" value="HTH_TETR_2"/>
    <property type="match status" value="1"/>
</dbReference>
<dbReference type="Proteomes" id="UP001500929">
    <property type="component" value="Unassembled WGS sequence"/>
</dbReference>
<dbReference type="Gene3D" id="1.10.357.10">
    <property type="entry name" value="Tetracycline Repressor, domain 2"/>
    <property type="match status" value="1"/>
</dbReference>
<evidence type="ECO:0000259" key="5">
    <source>
        <dbReference type="PROSITE" id="PS50977"/>
    </source>
</evidence>
<dbReference type="EMBL" id="BAAAQY010000012">
    <property type="protein sequence ID" value="GAA2246529.1"/>
    <property type="molecule type" value="Genomic_DNA"/>
</dbReference>
<feature type="DNA-binding region" description="H-T-H motif" evidence="4">
    <location>
        <begin position="16"/>
        <end position="35"/>
    </location>
</feature>
<comment type="caution">
    <text evidence="6">The sequence shown here is derived from an EMBL/GenBank/DDBJ whole genome shotgun (WGS) entry which is preliminary data.</text>
</comment>
<name>A0ABN3E1N8_9MICO</name>
<keyword evidence="7" id="KW-1185">Reference proteome</keyword>
<proteinExistence type="predicted"/>
<accession>A0ABN3E1N8</accession>
<gene>
    <name evidence="6" type="ORF">GCM10009851_34990</name>
</gene>
<dbReference type="SUPFAM" id="SSF46689">
    <property type="entry name" value="Homeodomain-like"/>
    <property type="match status" value="1"/>
</dbReference>
<dbReference type="Pfam" id="PF21597">
    <property type="entry name" value="TetR_C_43"/>
    <property type="match status" value="1"/>
</dbReference>
<dbReference type="PANTHER" id="PTHR30055:SF234">
    <property type="entry name" value="HTH-TYPE TRANSCRIPTIONAL REGULATOR BETI"/>
    <property type="match status" value="1"/>
</dbReference>
<evidence type="ECO:0000313" key="7">
    <source>
        <dbReference type="Proteomes" id="UP001500929"/>
    </source>
</evidence>